<accession>A0A2W0C232</accession>
<dbReference type="Gene3D" id="1.10.10.60">
    <property type="entry name" value="Homeodomain-like"/>
    <property type="match status" value="2"/>
</dbReference>
<dbReference type="InterPro" id="IPR018060">
    <property type="entry name" value="HTH_AraC"/>
</dbReference>
<dbReference type="PANTHER" id="PTHR43280">
    <property type="entry name" value="ARAC-FAMILY TRANSCRIPTIONAL REGULATOR"/>
    <property type="match status" value="1"/>
</dbReference>
<gene>
    <name evidence="6" type="ORF">PIL02S_05336</name>
</gene>
<evidence type="ECO:0000256" key="1">
    <source>
        <dbReference type="ARBA" id="ARBA00023015"/>
    </source>
</evidence>
<keyword evidence="1" id="KW-0805">Transcription regulation</keyword>
<dbReference type="GO" id="GO:0003700">
    <property type="term" value="F:DNA-binding transcription factor activity"/>
    <property type="evidence" value="ECO:0007669"/>
    <property type="project" value="InterPro"/>
</dbReference>
<dbReference type="InterPro" id="IPR018062">
    <property type="entry name" value="HTH_AraC-typ_CS"/>
</dbReference>
<dbReference type="PROSITE" id="PS00041">
    <property type="entry name" value="HTH_ARAC_FAMILY_1"/>
    <property type="match status" value="1"/>
</dbReference>
<feature type="domain" description="HTH araC/xylS-type" evidence="5">
    <location>
        <begin position="721"/>
        <end position="820"/>
    </location>
</feature>
<dbReference type="SMART" id="SM00342">
    <property type="entry name" value="HTH_ARAC"/>
    <property type="match status" value="1"/>
</dbReference>
<dbReference type="SUPFAM" id="SSF46689">
    <property type="entry name" value="Homeodomain-like"/>
    <property type="match status" value="1"/>
</dbReference>
<evidence type="ECO:0000256" key="3">
    <source>
        <dbReference type="ARBA" id="ARBA00023163"/>
    </source>
</evidence>
<evidence type="ECO:0000256" key="2">
    <source>
        <dbReference type="ARBA" id="ARBA00023125"/>
    </source>
</evidence>
<keyword evidence="4" id="KW-0812">Transmembrane</keyword>
<comment type="caution">
    <text evidence="6">The sequence shown here is derived from an EMBL/GenBank/DDBJ whole genome shotgun (WGS) entry which is preliminary data.</text>
</comment>
<evidence type="ECO:0000259" key="5">
    <source>
        <dbReference type="PROSITE" id="PS01124"/>
    </source>
</evidence>
<sequence length="821" mass="94628">MLPFLSIELNFLSISQSRSCRYNKFLIQTSIIYEELGDELLLNIRYLWQKRESIIVTWLLSYSAVLIVPILISLVIYMQANETLKSEIHRANDSLLKQMRYTIDTQVDLMKRLNMEMTWSPNLQTLMYSNQPAKEAPYTAYQLVKELRLYKTSYASIDEFYVVWKKDQSILRSGNIRDMRTAFHTIHNTGAMSFEAWRDQILGTEMNQFVILPHQTAAPTESSIAYITRLPDDLNGKETGTVVVMADTRRFQEAIESISGFSDATLLILNQNNEILMSNHPGSEELKPFMNGNQVQLDNAKVGKSEMFYMDSAVSDLKYALIIPSSLYWEKAVYVRNFTYISIVVSLISAGVLTWFFMRRNYSPIQQLVESLKDKNSQNEPADRNELRFIQKVIMNTRSEKNEIAQQLQKHQQVLRSNMINRLLKGKQDTLVPYEDAFRSFHMPLYSSEFAVILFVIENEENLYGKLPGIDINERNKLIHLIISNVVEELASERQHVGYVAEVDDMMVCLVNMKADSSDWNQDLHHIAAEAQHFLERYDMELTISISGRHMSWIGIAEAYQEAVDAMEYKMVLGKKGIITYGDVRSDAMADDPFGYYYPLQVEQQLLNFIKAGDTDQASAYMNEITERNFDKPIMSLTLARCLIFNLVGTMINAINDLGDRDNHTLTQYPHRIEDIIAGDTIQEMQEALQNLLEEVCSYAADKRATNVSQEREDSLRHLSTQVTQYIESNYTDVNLNVNAIGEHFELKGSYLSKLFKNQNGEGLLDCIHKCRIRQAKEMMEHKQESITEISRLVGYNDAATFIRVFKKYEGITPGKYKEIS</sequence>
<keyword evidence="4" id="KW-1133">Transmembrane helix</keyword>
<organism evidence="6 7">
    <name type="scientific">Paenibacillus illinoisensis</name>
    <dbReference type="NCBI Taxonomy" id="59845"/>
    <lineage>
        <taxon>Bacteria</taxon>
        <taxon>Bacillati</taxon>
        <taxon>Bacillota</taxon>
        <taxon>Bacilli</taxon>
        <taxon>Bacillales</taxon>
        <taxon>Paenibacillaceae</taxon>
        <taxon>Paenibacillus</taxon>
    </lineage>
</organism>
<evidence type="ECO:0000256" key="4">
    <source>
        <dbReference type="SAM" id="Phobius"/>
    </source>
</evidence>
<proteinExistence type="predicted"/>
<protein>
    <submittedName>
        <fullName evidence="6">Transcriptional regulator AraC family protein</fullName>
    </submittedName>
</protein>
<feature type="transmembrane region" description="Helical" evidence="4">
    <location>
        <begin position="55"/>
        <end position="77"/>
    </location>
</feature>
<name>A0A2W0C232_9BACL</name>
<evidence type="ECO:0000313" key="6">
    <source>
        <dbReference type="EMBL" id="PYY25966.1"/>
    </source>
</evidence>
<dbReference type="PRINTS" id="PR00032">
    <property type="entry name" value="HTHARAC"/>
</dbReference>
<dbReference type="PANTHER" id="PTHR43280:SF28">
    <property type="entry name" value="HTH-TYPE TRANSCRIPTIONAL ACTIVATOR RHAS"/>
    <property type="match status" value="1"/>
</dbReference>
<dbReference type="InterPro" id="IPR020449">
    <property type="entry name" value="Tscrpt_reg_AraC-type_HTH"/>
</dbReference>
<feature type="transmembrane region" description="Helical" evidence="4">
    <location>
        <begin position="338"/>
        <end position="358"/>
    </location>
</feature>
<dbReference type="Proteomes" id="UP000247459">
    <property type="component" value="Unassembled WGS sequence"/>
</dbReference>
<dbReference type="PROSITE" id="PS01124">
    <property type="entry name" value="HTH_ARAC_FAMILY_2"/>
    <property type="match status" value="1"/>
</dbReference>
<dbReference type="AlphaFoldDB" id="A0A2W0C232"/>
<keyword evidence="4" id="KW-0472">Membrane</keyword>
<dbReference type="GO" id="GO:0043565">
    <property type="term" value="F:sequence-specific DNA binding"/>
    <property type="evidence" value="ECO:0007669"/>
    <property type="project" value="InterPro"/>
</dbReference>
<keyword evidence="2" id="KW-0238">DNA-binding</keyword>
<dbReference type="InterPro" id="IPR041522">
    <property type="entry name" value="CdaR_GGDEF"/>
</dbReference>
<dbReference type="EMBL" id="PRLG01000029">
    <property type="protein sequence ID" value="PYY25966.1"/>
    <property type="molecule type" value="Genomic_DNA"/>
</dbReference>
<dbReference type="InterPro" id="IPR009057">
    <property type="entry name" value="Homeodomain-like_sf"/>
</dbReference>
<reference evidence="6 7" key="1">
    <citation type="submission" date="2018-01" db="EMBL/GenBank/DDBJ databases">
        <title>Genome sequence of the PGP bacterium Paenibacillus illinoisensis E3.</title>
        <authorList>
            <person name="Rolli E."/>
            <person name="Marasco R."/>
            <person name="Bessem C."/>
            <person name="Michoud G."/>
            <person name="Gaiarsa S."/>
            <person name="Borin S."/>
            <person name="Daffonchio D."/>
        </authorList>
    </citation>
    <scope>NUCLEOTIDE SEQUENCE [LARGE SCALE GENOMIC DNA]</scope>
    <source>
        <strain evidence="6 7">E3</strain>
    </source>
</reference>
<evidence type="ECO:0000313" key="7">
    <source>
        <dbReference type="Proteomes" id="UP000247459"/>
    </source>
</evidence>
<dbReference type="Pfam" id="PF12833">
    <property type="entry name" value="HTH_18"/>
    <property type="match status" value="1"/>
</dbReference>
<dbReference type="Pfam" id="PF17853">
    <property type="entry name" value="GGDEF_2"/>
    <property type="match status" value="1"/>
</dbReference>
<keyword evidence="3" id="KW-0804">Transcription</keyword>